<comment type="similarity">
    <text evidence="2">Belongs to the UPF0057 (PMP3) family.</text>
</comment>
<dbReference type="EMBL" id="OU466858">
    <property type="protein sequence ID" value="CAH2044491.1"/>
    <property type="molecule type" value="Genomic_DNA"/>
</dbReference>
<organism evidence="7 8">
    <name type="scientific">Thlaspi arvense</name>
    <name type="common">Field penny-cress</name>
    <dbReference type="NCBI Taxonomy" id="13288"/>
    <lineage>
        <taxon>Eukaryota</taxon>
        <taxon>Viridiplantae</taxon>
        <taxon>Streptophyta</taxon>
        <taxon>Embryophyta</taxon>
        <taxon>Tracheophyta</taxon>
        <taxon>Spermatophyta</taxon>
        <taxon>Magnoliopsida</taxon>
        <taxon>eudicotyledons</taxon>
        <taxon>Gunneridae</taxon>
        <taxon>Pentapetalae</taxon>
        <taxon>rosids</taxon>
        <taxon>malvids</taxon>
        <taxon>Brassicales</taxon>
        <taxon>Brassicaceae</taxon>
        <taxon>Thlaspideae</taxon>
        <taxon>Thlaspi</taxon>
    </lineage>
</organism>
<keyword evidence="8" id="KW-1185">Reference proteome</keyword>
<reference evidence="7 8" key="1">
    <citation type="submission" date="2022-03" db="EMBL/GenBank/DDBJ databases">
        <authorList>
            <person name="Nunn A."/>
            <person name="Chopra R."/>
            <person name="Nunn A."/>
            <person name="Contreras Garrido A."/>
        </authorList>
    </citation>
    <scope>NUCLEOTIDE SEQUENCE [LARGE SCALE GENOMIC DNA]</scope>
</reference>
<evidence type="ECO:0000256" key="2">
    <source>
        <dbReference type="ARBA" id="ARBA00009530"/>
    </source>
</evidence>
<keyword evidence="4 6" id="KW-1133">Transmembrane helix</keyword>
<evidence type="ECO:0000256" key="3">
    <source>
        <dbReference type="ARBA" id="ARBA00022692"/>
    </source>
</evidence>
<evidence type="ECO:0000256" key="4">
    <source>
        <dbReference type="ARBA" id="ARBA00022989"/>
    </source>
</evidence>
<evidence type="ECO:0000256" key="5">
    <source>
        <dbReference type="ARBA" id="ARBA00023136"/>
    </source>
</evidence>
<evidence type="ECO:0000256" key="6">
    <source>
        <dbReference type="SAM" id="Phobius"/>
    </source>
</evidence>
<dbReference type="InterPro" id="IPR000612">
    <property type="entry name" value="PMP3"/>
</dbReference>
<protein>
    <submittedName>
        <fullName evidence="7">Uncharacterized protein</fullName>
    </submittedName>
</protein>
<keyword evidence="3 6" id="KW-0812">Transmembrane</keyword>
<evidence type="ECO:0000313" key="7">
    <source>
        <dbReference type="EMBL" id="CAH2044491.1"/>
    </source>
</evidence>
<dbReference type="Proteomes" id="UP000836841">
    <property type="component" value="Chromosome 2"/>
</dbReference>
<name>A0AAU9RPZ1_THLAR</name>
<feature type="transmembrane region" description="Helical" evidence="6">
    <location>
        <begin position="7"/>
        <end position="25"/>
    </location>
</feature>
<dbReference type="PANTHER" id="PTHR21659">
    <property type="entry name" value="HYDROPHOBIC PROTEIN RCI2 LOW TEMPERATURE AND SALT RESPONSIVE PROTEIN LTI6 -RELATED"/>
    <property type="match status" value="1"/>
</dbReference>
<dbReference type="AlphaFoldDB" id="A0AAU9RPZ1"/>
<dbReference type="Pfam" id="PF01679">
    <property type="entry name" value="Pmp3"/>
    <property type="match status" value="1"/>
</dbReference>
<evidence type="ECO:0000256" key="1">
    <source>
        <dbReference type="ARBA" id="ARBA00004370"/>
    </source>
</evidence>
<keyword evidence="5 6" id="KW-0472">Membrane</keyword>
<sequence>MVDEGTANCVDILIAILLPPLGVFLKFGCSVEFWVCLVLTVLGYVPGILYAVYAITREM</sequence>
<comment type="subcellular location">
    <subcellularLocation>
        <location evidence="1">Membrane</location>
    </subcellularLocation>
</comment>
<proteinExistence type="inferred from homology"/>
<gene>
    <name evidence="7" type="ORF">TAV2_LOCUS7302</name>
</gene>
<accession>A0AAU9RPZ1</accession>
<dbReference type="PROSITE" id="PS01309">
    <property type="entry name" value="UPF0057"/>
    <property type="match status" value="1"/>
</dbReference>
<feature type="transmembrane region" description="Helical" evidence="6">
    <location>
        <begin position="31"/>
        <end position="55"/>
    </location>
</feature>
<dbReference type="PANTHER" id="PTHR21659:SF120">
    <property type="entry name" value="HYDROPHOBIC PROTEIN LTI6B"/>
    <property type="match status" value="1"/>
</dbReference>
<dbReference type="GO" id="GO:0016020">
    <property type="term" value="C:membrane"/>
    <property type="evidence" value="ECO:0007669"/>
    <property type="project" value="UniProtKB-SubCell"/>
</dbReference>
<evidence type="ECO:0000313" key="8">
    <source>
        <dbReference type="Proteomes" id="UP000836841"/>
    </source>
</evidence>